<dbReference type="SMR" id="A0A445HAK6"/>
<evidence type="ECO:0000256" key="1">
    <source>
        <dbReference type="ARBA" id="ARBA00004123"/>
    </source>
</evidence>
<evidence type="ECO:0000259" key="7">
    <source>
        <dbReference type="PROSITE" id="PS50090"/>
    </source>
</evidence>
<dbReference type="InterPro" id="IPR017930">
    <property type="entry name" value="Myb_dom"/>
</dbReference>
<evidence type="ECO:0000313" key="9">
    <source>
        <dbReference type="EMBL" id="RZB70773.1"/>
    </source>
</evidence>
<gene>
    <name evidence="9" type="ORF">D0Y65_035639</name>
</gene>
<reference evidence="9 10" key="1">
    <citation type="submission" date="2018-09" db="EMBL/GenBank/DDBJ databases">
        <title>A high-quality reference genome of wild soybean provides a powerful tool to mine soybean genomes.</title>
        <authorList>
            <person name="Xie M."/>
            <person name="Chung C.Y.L."/>
            <person name="Li M.-W."/>
            <person name="Wong F.-L."/>
            <person name="Chan T.-F."/>
            <person name="Lam H.-M."/>
        </authorList>
    </citation>
    <scope>NUCLEOTIDE SEQUENCE [LARGE SCALE GENOMIC DNA]</scope>
    <source>
        <strain evidence="10">cv. W05</strain>
        <tissue evidence="9">Hypocotyl of etiolated seedlings</tissue>
    </source>
</reference>
<evidence type="ECO:0000259" key="8">
    <source>
        <dbReference type="PROSITE" id="PS51294"/>
    </source>
</evidence>
<dbReference type="InterPro" id="IPR001005">
    <property type="entry name" value="SANT/Myb"/>
</dbReference>
<dbReference type="SUPFAM" id="SSF46689">
    <property type="entry name" value="Homeodomain-like"/>
    <property type="match status" value="1"/>
</dbReference>
<keyword evidence="3" id="KW-0805">Transcription regulation</keyword>
<dbReference type="GO" id="GO:0005634">
    <property type="term" value="C:nucleus"/>
    <property type="evidence" value="ECO:0007669"/>
    <property type="project" value="UniProtKB-SubCell"/>
</dbReference>
<keyword evidence="6" id="KW-0539">Nucleus</keyword>
<feature type="domain" description="Myb-like" evidence="7">
    <location>
        <begin position="23"/>
        <end position="75"/>
    </location>
</feature>
<keyword evidence="2" id="KW-0677">Repeat</keyword>
<evidence type="ECO:0000256" key="5">
    <source>
        <dbReference type="ARBA" id="ARBA00023163"/>
    </source>
</evidence>
<dbReference type="PANTHER" id="PTHR45675">
    <property type="entry name" value="MYB TRANSCRIPTION FACTOR-RELATED-RELATED"/>
    <property type="match status" value="1"/>
</dbReference>
<comment type="caution">
    <text evidence="9">The sequence shown here is derived from an EMBL/GenBank/DDBJ whole genome shotgun (WGS) entry which is preliminary data.</text>
</comment>
<dbReference type="PROSITE" id="PS50090">
    <property type="entry name" value="MYB_LIKE"/>
    <property type="match status" value="1"/>
</dbReference>
<evidence type="ECO:0000313" key="10">
    <source>
        <dbReference type="Proteomes" id="UP000289340"/>
    </source>
</evidence>
<keyword evidence="10" id="KW-1185">Reference proteome</keyword>
<dbReference type="Pfam" id="PF00249">
    <property type="entry name" value="Myb_DNA-binding"/>
    <property type="match status" value="1"/>
</dbReference>
<dbReference type="Proteomes" id="UP000289340">
    <property type="component" value="Chromosome 13"/>
</dbReference>
<protein>
    <submittedName>
        <fullName evidence="9">Myb-related protein 305</fullName>
    </submittedName>
</protein>
<evidence type="ECO:0000256" key="2">
    <source>
        <dbReference type="ARBA" id="ARBA00022737"/>
    </source>
</evidence>
<proteinExistence type="predicted"/>
<dbReference type="FunFam" id="1.10.10.60:FF:000011">
    <property type="entry name" value="Myb transcription factor"/>
    <property type="match status" value="1"/>
</dbReference>
<dbReference type="PROSITE" id="PS51294">
    <property type="entry name" value="HTH_MYB"/>
    <property type="match status" value="1"/>
</dbReference>
<dbReference type="CDD" id="cd00167">
    <property type="entry name" value="SANT"/>
    <property type="match status" value="1"/>
</dbReference>
<name>A0A445HAK6_GLYSO</name>
<dbReference type="AlphaFoldDB" id="A0A445HAK6"/>
<organism evidence="9 10">
    <name type="scientific">Glycine soja</name>
    <name type="common">Wild soybean</name>
    <dbReference type="NCBI Taxonomy" id="3848"/>
    <lineage>
        <taxon>Eukaryota</taxon>
        <taxon>Viridiplantae</taxon>
        <taxon>Streptophyta</taxon>
        <taxon>Embryophyta</taxon>
        <taxon>Tracheophyta</taxon>
        <taxon>Spermatophyta</taxon>
        <taxon>Magnoliopsida</taxon>
        <taxon>eudicotyledons</taxon>
        <taxon>Gunneridae</taxon>
        <taxon>Pentapetalae</taxon>
        <taxon>rosids</taxon>
        <taxon>fabids</taxon>
        <taxon>Fabales</taxon>
        <taxon>Fabaceae</taxon>
        <taxon>Papilionoideae</taxon>
        <taxon>50 kb inversion clade</taxon>
        <taxon>NPAAA clade</taxon>
        <taxon>indigoferoid/millettioid clade</taxon>
        <taxon>Phaseoleae</taxon>
        <taxon>Glycine</taxon>
        <taxon>Glycine subgen. Soja</taxon>
    </lineage>
</organism>
<evidence type="ECO:0000256" key="3">
    <source>
        <dbReference type="ARBA" id="ARBA00023015"/>
    </source>
</evidence>
<comment type="subcellular location">
    <subcellularLocation>
        <location evidence="1">Nucleus</location>
    </subcellularLocation>
</comment>
<dbReference type="InterPro" id="IPR009057">
    <property type="entry name" value="Homeodomain-like_sf"/>
</dbReference>
<accession>A0A445HAK6</accession>
<evidence type="ECO:0000256" key="6">
    <source>
        <dbReference type="ARBA" id="ARBA00023242"/>
    </source>
</evidence>
<dbReference type="PANTHER" id="PTHR45675:SF73">
    <property type="entry name" value="MYB TRANSCRIPTION FACTOR"/>
    <property type="match status" value="1"/>
</dbReference>
<keyword evidence="5" id="KW-0804">Transcription</keyword>
<dbReference type="Gene3D" id="1.10.10.60">
    <property type="entry name" value="Homeodomain-like"/>
    <property type="match status" value="1"/>
</dbReference>
<keyword evidence="4" id="KW-0238">DNA-binding</keyword>
<dbReference type="InterPro" id="IPR044676">
    <property type="entry name" value="EOBI/EOBII-like_plant"/>
</dbReference>
<sequence>MDVKKGGSLVQMQVKLQKHNEKEMGMRKGPWAVGEDTILFNYIATHGGGHWNSVARCAGLRRSGKSYRLRWLNYLRPDVWHGNVTLQEQILILDFHCRRGNMYGGQTCQQLLGRTDNKIKNYWRIE</sequence>
<feature type="domain" description="HTH myb-type" evidence="8">
    <location>
        <begin position="27"/>
        <end position="79"/>
    </location>
</feature>
<dbReference type="EMBL" id="QZWG01000013">
    <property type="protein sequence ID" value="RZB70773.1"/>
    <property type="molecule type" value="Genomic_DNA"/>
</dbReference>
<dbReference type="GO" id="GO:0003700">
    <property type="term" value="F:DNA-binding transcription factor activity"/>
    <property type="evidence" value="ECO:0007669"/>
    <property type="project" value="InterPro"/>
</dbReference>
<evidence type="ECO:0000256" key="4">
    <source>
        <dbReference type="ARBA" id="ARBA00023125"/>
    </source>
</evidence>
<dbReference type="GO" id="GO:0043565">
    <property type="term" value="F:sequence-specific DNA binding"/>
    <property type="evidence" value="ECO:0007669"/>
    <property type="project" value="InterPro"/>
</dbReference>
<dbReference type="SMART" id="SM00717">
    <property type="entry name" value="SANT"/>
    <property type="match status" value="1"/>
</dbReference>